<accession>A0ABD3DBP9</accession>
<sequence>MILGATQLSPSVLDRRQFVPRFRRLHAVKVDTVDGKVDDWNDVDGSDFPLLPALDPDADKEYNAGKLTLKAVHDGKEAYFMLQVNGNYAYTQGFWSLSHGKCGN</sequence>
<organism evidence="1 2">
    <name type="scientific">Castilleja foliolosa</name>
    <dbReference type="NCBI Taxonomy" id="1961234"/>
    <lineage>
        <taxon>Eukaryota</taxon>
        <taxon>Viridiplantae</taxon>
        <taxon>Streptophyta</taxon>
        <taxon>Embryophyta</taxon>
        <taxon>Tracheophyta</taxon>
        <taxon>Spermatophyta</taxon>
        <taxon>Magnoliopsida</taxon>
        <taxon>eudicotyledons</taxon>
        <taxon>Gunneridae</taxon>
        <taxon>Pentapetalae</taxon>
        <taxon>asterids</taxon>
        <taxon>lamiids</taxon>
        <taxon>Lamiales</taxon>
        <taxon>Orobanchaceae</taxon>
        <taxon>Pedicularideae</taxon>
        <taxon>Castillejinae</taxon>
        <taxon>Castilleja</taxon>
    </lineage>
</organism>
<proteinExistence type="predicted"/>
<dbReference type="Proteomes" id="UP001632038">
    <property type="component" value="Unassembled WGS sequence"/>
</dbReference>
<comment type="caution">
    <text evidence="1">The sequence shown here is derived from an EMBL/GenBank/DDBJ whole genome shotgun (WGS) entry which is preliminary data.</text>
</comment>
<dbReference type="AlphaFoldDB" id="A0ABD3DBP9"/>
<dbReference type="PANTHER" id="PTHR36044">
    <property type="entry name" value="HEME BINDING PROTEIN"/>
    <property type="match status" value="1"/>
</dbReference>
<keyword evidence="2" id="KW-1185">Reference proteome</keyword>
<protein>
    <submittedName>
        <fullName evidence="1">Uncharacterized protein</fullName>
    </submittedName>
</protein>
<reference evidence="2" key="1">
    <citation type="journal article" date="2024" name="IScience">
        <title>Strigolactones Initiate the Formation of Haustorium-like Structures in Castilleja.</title>
        <authorList>
            <person name="Buerger M."/>
            <person name="Peterson D."/>
            <person name="Chory J."/>
        </authorList>
    </citation>
    <scope>NUCLEOTIDE SEQUENCE [LARGE SCALE GENOMIC DNA]</scope>
</reference>
<evidence type="ECO:0000313" key="1">
    <source>
        <dbReference type="EMBL" id="KAL3638320.1"/>
    </source>
</evidence>
<gene>
    <name evidence="1" type="ORF">CASFOL_017691</name>
</gene>
<name>A0ABD3DBP9_9LAMI</name>
<dbReference type="EMBL" id="JAVIJP010000019">
    <property type="protein sequence ID" value="KAL3638320.1"/>
    <property type="molecule type" value="Genomic_DNA"/>
</dbReference>
<dbReference type="PANTHER" id="PTHR36044:SF1">
    <property type="entry name" value="HEME BINDING PROTEIN"/>
    <property type="match status" value="1"/>
</dbReference>
<evidence type="ECO:0000313" key="2">
    <source>
        <dbReference type="Proteomes" id="UP001632038"/>
    </source>
</evidence>